<proteinExistence type="predicted"/>
<feature type="non-terminal residue" evidence="2">
    <location>
        <position position="1"/>
    </location>
</feature>
<dbReference type="EMBL" id="HACG01034021">
    <property type="protein sequence ID" value="CEK80886.1"/>
    <property type="molecule type" value="Transcribed_RNA"/>
</dbReference>
<sequence>LPTHHINTKDNKVVCSTEKAANNQQGKKCLFECSVLLSNERHVEISSYSR</sequence>
<organism evidence="2">
    <name type="scientific">Arion vulgaris</name>
    <dbReference type="NCBI Taxonomy" id="1028688"/>
    <lineage>
        <taxon>Eukaryota</taxon>
        <taxon>Metazoa</taxon>
        <taxon>Spiralia</taxon>
        <taxon>Lophotrochozoa</taxon>
        <taxon>Mollusca</taxon>
        <taxon>Gastropoda</taxon>
        <taxon>Heterobranchia</taxon>
        <taxon>Euthyneura</taxon>
        <taxon>Panpulmonata</taxon>
        <taxon>Eupulmonata</taxon>
        <taxon>Stylommatophora</taxon>
        <taxon>Helicina</taxon>
        <taxon>Arionoidea</taxon>
        <taxon>Arionidae</taxon>
        <taxon>Arion</taxon>
    </lineage>
</organism>
<evidence type="ECO:0000313" key="1">
    <source>
        <dbReference type="EMBL" id="CEK80880.1"/>
    </source>
</evidence>
<evidence type="ECO:0000313" key="2">
    <source>
        <dbReference type="EMBL" id="CEK80886.1"/>
    </source>
</evidence>
<accession>A0A0B7ALM4</accession>
<protein>
    <submittedName>
        <fullName evidence="2">Uncharacterized protein</fullName>
    </submittedName>
</protein>
<dbReference type="EMBL" id="HACG01034015">
    <property type="protein sequence ID" value="CEK80880.1"/>
    <property type="molecule type" value="Transcribed_RNA"/>
</dbReference>
<gene>
    <name evidence="2" type="primary">ORF123233</name>
    <name evidence="1" type="synonym">ORF123184</name>
</gene>
<reference evidence="2" key="1">
    <citation type="submission" date="2014-12" db="EMBL/GenBank/DDBJ databases">
        <title>Insight into the proteome of Arion vulgaris.</title>
        <authorList>
            <person name="Aradska J."/>
            <person name="Bulat T."/>
            <person name="Smidak R."/>
            <person name="Sarate P."/>
            <person name="Gangsoo J."/>
            <person name="Sialana F."/>
            <person name="Bilban M."/>
            <person name="Lubec G."/>
        </authorList>
    </citation>
    <scope>NUCLEOTIDE SEQUENCE</scope>
    <source>
        <tissue evidence="2">Skin</tissue>
    </source>
</reference>
<name>A0A0B7ALM4_9EUPU</name>
<dbReference type="AlphaFoldDB" id="A0A0B7ALM4"/>